<dbReference type="InterPro" id="IPR050194">
    <property type="entry name" value="Glycosyltransferase_grp1"/>
</dbReference>
<accession>A0A1H6SD87</accession>
<keyword evidence="5" id="KW-1185">Reference proteome</keyword>
<keyword evidence="1" id="KW-0328">Glycosyltransferase</keyword>
<evidence type="ECO:0000256" key="2">
    <source>
        <dbReference type="ARBA" id="ARBA00022679"/>
    </source>
</evidence>
<evidence type="ECO:0000313" key="5">
    <source>
        <dbReference type="Proteomes" id="UP000198707"/>
    </source>
</evidence>
<feature type="domain" description="Glycosyltransferase subfamily 4-like N-terminal" evidence="3">
    <location>
        <begin position="30"/>
        <end position="191"/>
    </location>
</feature>
<evidence type="ECO:0000256" key="1">
    <source>
        <dbReference type="ARBA" id="ARBA00022676"/>
    </source>
</evidence>
<protein>
    <submittedName>
        <fullName evidence="4">Glycosyltransferase involved in cell wall bisynthesis</fullName>
    </submittedName>
</protein>
<organism evidence="4 5">
    <name type="scientific">Micromonospora phaseoli</name>
    <dbReference type="NCBI Taxonomy" id="1144548"/>
    <lineage>
        <taxon>Bacteria</taxon>
        <taxon>Bacillati</taxon>
        <taxon>Actinomycetota</taxon>
        <taxon>Actinomycetes</taxon>
        <taxon>Micromonosporales</taxon>
        <taxon>Micromonosporaceae</taxon>
        <taxon>Micromonospora</taxon>
    </lineage>
</organism>
<dbReference type="Pfam" id="PF13692">
    <property type="entry name" value="Glyco_trans_1_4"/>
    <property type="match status" value="1"/>
</dbReference>
<evidence type="ECO:0000313" key="4">
    <source>
        <dbReference type="EMBL" id="SEI65819.1"/>
    </source>
</evidence>
<gene>
    <name evidence="4" type="ORF">SAMN05443287_101660</name>
</gene>
<keyword evidence="2 4" id="KW-0808">Transferase</keyword>
<dbReference type="GO" id="GO:0016757">
    <property type="term" value="F:glycosyltransferase activity"/>
    <property type="evidence" value="ECO:0007669"/>
    <property type="project" value="UniProtKB-KW"/>
</dbReference>
<dbReference type="Gene3D" id="3.40.50.2000">
    <property type="entry name" value="Glycogen Phosphorylase B"/>
    <property type="match status" value="2"/>
</dbReference>
<evidence type="ECO:0000259" key="3">
    <source>
        <dbReference type="Pfam" id="PF13439"/>
    </source>
</evidence>
<dbReference type="RefSeq" id="WP_092374517.1">
    <property type="nucleotide sequence ID" value="NZ_BOPI01000009.1"/>
</dbReference>
<name>A0A1H6SD87_9ACTN</name>
<dbReference type="EMBL" id="FNYV01000001">
    <property type="protein sequence ID" value="SEI65819.1"/>
    <property type="molecule type" value="Genomic_DNA"/>
</dbReference>
<dbReference type="Pfam" id="PF13439">
    <property type="entry name" value="Glyco_transf_4"/>
    <property type="match status" value="1"/>
</dbReference>
<dbReference type="OrthoDB" id="9772485at2"/>
<dbReference type="Proteomes" id="UP000198707">
    <property type="component" value="Unassembled WGS sequence"/>
</dbReference>
<dbReference type="SUPFAM" id="SSF53756">
    <property type="entry name" value="UDP-Glycosyltransferase/glycogen phosphorylase"/>
    <property type="match status" value="1"/>
</dbReference>
<dbReference type="AlphaFoldDB" id="A0A1H6SD87"/>
<proteinExistence type="predicted"/>
<dbReference type="GO" id="GO:1901137">
    <property type="term" value="P:carbohydrate derivative biosynthetic process"/>
    <property type="evidence" value="ECO:0007669"/>
    <property type="project" value="UniProtKB-ARBA"/>
</dbReference>
<dbReference type="InterPro" id="IPR028098">
    <property type="entry name" value="Glyco_trans_4-like_N"/>
</dbReference>
<dbReference type="CDD" id="cd03801">
    <property type="entry name" value="GT4_PimA-like"/>
    <property type="match status" value="1"/>
</dbReference>
<dbReference type="PANTHER" id="PTHR45947:SF3">
    <property type="entry name" value="SULFOQUINOVOSYL TRANSFERASE SQD2"/>
    <property type="match status" value="1"/>
</dbReference>
<sequence length="399" mass="42962">MSHHQQHIFRATRGRPPVIRVIRVVGMLNFGGAEMRTVELLPRLADAGIVVDLVTLCENVGPGPLAPTVRRYGGSVYPLALDRRFPRRFLRLLRQLRPTAVHADLGNFSGALLALAAVAGVPTRVAHFRGDDTWRRSPRRRMQRVLLRRLVDMSATDVLGVSPSALSCGYSPSWPSDPRCRVVLNGLDLDRLLRPSDLDLRAAIGAGRDAVICLTVGRASREKRTHFLPSVIVALLQAGIDAHAVLVGPSHAAADTLVHTEADRLAVSHRIHQLGPREDIGGLLRQADVVLAPSILEGLPGSVLEAAAVGTPVVSTDLPGARFIADRLPGITLIDQDAAAQVWATAVRVVLGTSGTHDRAGAVARFESSVFSLDAAVAEHLTMYHRRARVSGSADTRTY</sequence>
<dbReference type="PANTHER" id="PTHR45947">
    <property type="entry name" value="SULFOQUINOVOSYL TRANSFERASE SQD2"/>
    <property type="match status" value="1"/>
</dbReference>
<reference evidence="5" key="1">
    <citation type="submission" date="2016-10" db="EMBL/GenBank/DDBJ databases">
        <authorList>
            <person name="Varghese N."/>
            <person name="Submissions S."/>
        </authorList>
    </citation>
    <scope>NUCLEOTIDE SEQUENCE [LARGE SCALE GENOMIC DNA]</scope>
    <source>
        <strain evidence="5">CGMCC 4.7038</strain>
    </source>
</reference>
<dbReference type="STRING" id="1144548.SAMN05443287_101660"/>